<comment type="caution">
    <text evidence="2">The sequence shown here is derived from an EMBL/GenBank/DDBJ whole genome shotgun (WGS) entry which is preliminary data.</text>
</comment>
<dbReference type="Proteomes" id="UP001344888">
    <property type="component" value="Unassembled WGS sequence"/>
</dbReference>
<dbReference type="AlphaFoldDB" id="A0AAW9NRJ6"/>
<keyword evidence="3" id="KW-1185">Reference proteome</keyword>
<dbReference type="InterPro" id="IPR003646">
    <property type="entry name" value="SH3-like_bac-type"/>
</dbReference>
<proteinExistence type="predicted"/>
<dbReference type="EMBL" id="JARSFG010000003">
    <property type="protein sequence ID" value="MEC1177406.1"/>
    <property type="molecule type" value="Genomic_DNA"/>
</dbReference>
<gene>
    <name evidence="2" type="ORF">P9B03_02820</name>
</gene>
<organism evidence="2 3">
    <name type="scientific">Metasolibacillus meyeri</name>
    <dbReference type="NCBI Taxonomy" id="1071052"/>
    <lineage>
        <taxon>Bacteria</taxon>
        <taxon>Bacillati</taxon>
        <taxon>Bacillota</taxon>
        <taxon>Bacilli</taxon>
        <taxon>Bacillales</taxon>
        <taxon>Caryophanaceae</taxon>
        <taxon>Metasolibacillus</taxon>
    </lineage>
</organism>
<sequence length="242" mass="26575">MKKLGIIITFLCVLLSGFFWSEDNTYAKNQSLADFDVSGVKYTLKVSKSGATVKELPSNSSQTIGTIKGREFVISIHTAEDGWLPIIFNGQYGFVAINQIEFDLPYTISRSNSKSGVVVKEKPLADSNTVGTISSGILMHNYGEMKNGYSYVQYGNIIGYVKTSAITNPKPVVKYISNSTDYINSYLIASKAFGSAGLIQTGKKVHVYGTIGGWSYIDEYPDNGEISGLYIESKYLVDKKIK</sequence>
<evidence type="ECO:0000313" key="2">
    <source>
        <dbReference type="EMBL" id="MEC1177406.1"/>
    </source>
</evidence>
<reference evidence="2 3" key="1">
    <citation type="submission" date="2023-03" db="EMBL/GenBank/DDBJ databases">
        <title>Bacillus Genome Sequencing.</title>
        <authorList>
            <person name="Dunlap C."/>
        </authorList>
    </citation>
    <scope>NUCLEOTIDE SEQUENCE [LARGE SCALE GENOMIC DNA]</scope>
    <source>
        <strain evidence="2 3">B-59205</strain>
    </source>
</reference>
<evidence type="ECO:0000259" key="1">
    <source>
        <dbReference type="PROSITE" id="PS51781"/>
    </source>
</evidence>
<dbReference type="PROSITE" id="PS51781">
    <property type="entry name" value="SH3B"/>
    <property type="match status" value="1"/>
</dbReference>
<accession>A0AAW9NRJ6</accession>
<dbReference type="RefSeq" id="WP_326121733.1">
    <property type="nucleotide sequence ID" value="NZ_JARSFG010000003.1"/>
</dbReference>
<evidence type="ECO:0000313" key="3">
    <source>
        <dbReference type="Proteomes" id="UP001344888"/>
    </source>
</evidence>
<feature type="domain" description="SH3b" evidence="1">
    <location>
        <begin position="106"/>
        <end position="170"/>
    </location>
</feature>
<protein>
    <recommendedName>
        <fullName evidence="1">SH3b domain-containing protein</fullName>
    </recommendedName>
</protein>
<name>A0AAW9NRJ6_9BACL</name>